<sequence>MDFKMILSVLFFLFNLTHAGVIPAINVLQGPSSKTVLLGPDGSSIDSVAPGGTVVIDEQSPGLIAAPAQVPLGPELVVSGPAGSIITSYTNAGPAAVPIEIPAAVASASIPPPTAEEGAYVPDNTEALYDDGSYKGDS</sequence>
<gene>
    <name evidence="3" type="ORF">PHYEVI_LOCUS9948</name>
</gene>
<accession>A0A9N9TYA5</accession>
<evidence type="ECO:0000313" key="3">
    <source>
        <dbReference type="EMBL" id="CAG9863664.1"/>
    </source>
</evidence>
<proteinExistence type="predicted"/>
<dbReference type="OrthoDB" id="6748340at2759"/>
<feature type="region of interest" description="Disordered" evidence="1">
    <location>
        <begin position="112"/>
        <end position="138"/>
    </location>
</feature>
<evidence type="ECO:0000256" key="2">
    <source>
        <dbReference type="SAM" id="SignalP"/>
    </source>
</evidence>
<feature type="chain" id="PRO_5040303999" evidence="2">
    <location>
        <begin position="20"/>
        <end position="138"/>
    </location>
</feature>
<organism evidence="3 4">
    <name type="scientific">Phyllotreta striolata</name>
    <name type="common">Striped flea beetle</name>
    <name type="synonym">Crioceris striolata</name>
    <dbReference type="NCBI Taxonomy" id="444603"/>
    <lineage>
        <taxon>Eukaryota</taxon>
        <taxon>Metazoa</taxon>
        <taxon>Ecdysozoa</taxon>
        <taxon>Arthropoda</taxon>
        <taxon>Hexapoda</taxon>
        <taxon>Insecta</taxon>
        <taxon>Pterygota</taxon>
        <taxon>Neoptera</taxon>
        <taxon>Endopterygota</taxon>
        <taxon>Coleoptera</taxon>
        <taxon>Polyphaga</taxon>
        <taxon>Cucujiformia</taxon>
        <taxon>Chrysomeloidea</taxon>
        <taxon>Chrysomelidae</taxon>
        <taxon>Galerucinae</taxon>
        <taxon>Alticini</taxon>
        <taxon>Phyllotreta</taxon>
    </lineage>
</organism>
<keyword evidence="4" id="KW-1185">Reference proteome</keyword>
<evidence type="ECO:0000313" key="4">
    <source>
        <dbReference type="Proteomes" id="UP001153712"/>
    </source>
</evidence>
<protein>
    <submittedName>
        <fullName evidence="3">Uncharacterized protein</fullName>
    </submittedName>
</protein>
<keyword evidence="2" id="KW-0732">Signal</keyword>
<feature type="signal peptide" evidence="2">
    <location>
        <begin position="1"/>
        <end position="19"/>
    </location>
</feature>
<name>A0A9N9TYA5_PHYSR</name>
<dbReference type="AlphaFoldDB" id="A0A9N9TYA5"/>
<dbReference type="Proteomes" id="UP001153712">
    <property type="component" value="Chromosome 7"/>
</dbReference>
<evidence type="ECO:0000256" key="1">
    <source>
        <dbReference type="SAM" id="MobiDB-lite"/>
    </source>
</evidence>
<reference evidence="3" key="1">
    <citation type="submission" date="2022-01" db="EMBL/GenBank/DDBJ databases">
        <authorList>
            <person name="King R."/>
        </authorList>
    </citation>
    <scope>NUCLEOTIDE SEQUENCE</scope>
</reference>
<dbReference type="EMBL" id="OU900100">
    <property type="protein sequence ID" value="CAG9863664.1"/>
    <property type="molecule type" value="Genomic_DNA"/>
</dbReference>